<dbReference type="InterPro" id="IPR015421">
    <property type="entry name" value="PyrdxlP-dep_Trfase_major"/>
</dbReference>
<feature type="non-terminal residue" evidence="9">
    <location>
        <position position="1"/>
    </location>
</feature>
<dbReference type="InterPro" id="IPR015422">
    <property type="entry name" value="PyrdxlP-dep_Trfase_small"/>
</dbReference>
<dbReference type="SUPFAM" id="SSF53383">
    <property type="entry name" value="PLP-dependent transferases"/>
    <property type="match status" value="1"/>
</dbReference>
<dbReference type="InterPro" id="IPR045088">
    <property type="entry name" value="ALAT1/2-like"/>
</dbReference>
<evidence type="ECO:0000256" key="3">
    <source>
        <dbReference type="ARBA" id="ARBA00022576"/>
    </source>
</evidence>
<comment type="cofactor">
    <cofactor evidence="1">
        <name>pyridoxal 5'-phosphate</name>
        <dbReference type="ChEBI" id="CHEBI:597326"/>
    </cofactor>
</comment>
<dbReference type="GO" id="GO:0004021">
    <property type="term" value="F:L-alanine:2-oxoglutarate aminotransferase activity"/>
    <property type="evidence" value="ECO:0007669"/>
    <property type="project" value="TreeGrafter"/>
</dbReference>
<dbReference type="Pfam" id="PF00155">
    <property type="entry name" value="Aminotran_1_2"/>
    <property type="match status" value="1"/>
</dbReference>
<comment type="subunit">
    <text evidence="2">Homodimer.</text>
</comment>
<dbReference type="Gene3D" id="3.90.1150.10">
    <property type="entry name" value="Aspartate Aminotransferase, domain 1"/>
    <property type="match status" value="1"/>
</dbReference>
<dbReference type="InterPro" id="IPR015424">
    <property type="entry name" value="PyrdxlP-dep_Trfase"/>
</dbReference>
<evidence type="ECO:0000256" key="4">
    <source>
        <dbReference type="ARBA" id="ARBA00022679"/>
    </source>
</evidence>
<dbReference type="AlphaFoldDB" id="J3JS45"/>
<evidence type="ECO:0000256" key="6">
    <source>
        <dbReference type="ARBA" id="ARBA00025785"/>
    </source>
</evidence>
<feature type="region of interest" description="Disordered" evidence="7">
    <location>
        <begin position="1"/>
        <end position="24"/>
    </location>
</feature>
<dbReference type="EMBL" id="AJ871331">
    <property type="protein sequence ID" value="CAI59804.2"/>
    <property type="molecule type" value="Genomic_DNA"/>
</dbReference>
<dbReference type="Gene3D" id="3.40.640.10">
    <property type="entry name" value="Type I PLP-dependent aspartate aminotransferase-like (Major domain)"/>
    <property type="match status" value="1"/>
</dbReference>
<organism evidence="9">
    <name type="scientific">Nyctotherus ovalis</name>
    <name type="common">Ciliate protozoan</name>
    <dbReference type="NCBI Taxonomy" id="70075"/>
    <lineage>
        <taxon>Eukaryota</taxon>
        <taxon>Sar</taxon>
        <taxon>Alveolata</taxon>
        <taxon>Ciliophora</taxon>
        <taxon>Intramacronucleata</taxon>
        <taxon>Armophorea</taxon>
        <taxon>Clevelandellida</taxon>
        <taxon>Nyctotheridae</taxon>
        <taxon>Nyctotherus</taxon>
    </lineage>
</organism>
<keyword evidence="3 9" id="KW-0032">Aminotransferase</keyword>
<evidence type="ECO:0000259" key="8">
    <source>
        <dbReference type="Pfam" id="PF00155"/>
    </source>
</evidence>
<evidence type="ECO:0000256" key="5">
    <source>
        <dbReference type="ARBA" id="ARBA00022898"/>
    </source>
</evidence>
<comment type="similarity">
    <text evidence="6">Belongs to the class-I pyridoxal-phosphate-dependent aminotransferase family. Alanine aminotransferase subfamily.</text>
</comment>
<evidence type="ECO:0000256" key="7">
    <source>
        <dbReference type="SAM" id="MobiDB-lite"/>
    </source>
</evidence>
<feature type="compositionally biased region" description="Polar residues" evidence="7">
    <location>
        <begin position="15"/>
        <end position="24"/>
    </location>
</feature>
<sequence length="276" mass="30483">KKASDAGTNVKGDSDNSTRGIPTGQVMTKQNMEDIVKFCHKNSLVILADEVYQKNIYREKPFISFKKVVYGMPAPYNEVELISFHSTSKGVVGECGLRGGYMELDNIDSFVSEQILKLRSISLCSNTVGQVMTELMVNPPKAGVNSPEVVAKHQKEYDIVFGGLKKRSVLLADKLNSIPGLKTNNIEGALYAYPSIFLPERAIKAAKEKGLAPDAMYCVEALEECGLVLVPGSGCGQKEGTYHFRITNLILDTEEFDQALEAFKRFNAKFFAKYSQ</sequence>
<dbReference type="GO" id="GO:0030170">
    <property type="term" value="F:pyridoxal phosphate binding"/>
    <property type="evidence" value="ECO:0007669"/>
    <property type="project" value="InterPro"/>
</dbReference>
<protein>
    <submittedName>
        <fullName evidence="9">Putative alanine aminotransferase</fullName>
    </submittedName>
</protein>
<dbReference type="UniPathway" id="UPA00528">
    <property type="reaction ID" value="UER00586"/>
</dbReference>
<dbReference type="PANTHER" id="PTHR11751:SF29">
    <property type="entry name" value="ALANINE TRANSAMINASE"/>
    <property type="match status" value="1"/>
</dbReference>
<reference evidence="9" key="2">
    <citation type="journal article" date="2005" name="Nature">
        <title>An anaerobic mitochondrion that produces hydrogen.</title>
        <authorList>
            <person name="Boxma B."/>
            <person name="de Graaf R.M."/>
            <person name="van der Staay G.W.M."/>
            <person name="van Alen T.A."/>
            <person name="Ricard G."/>
            <person name="Gabaldon T."/>
            <person name="van Hoek A.H.A.M."/>
            <person name="Moon-van der Staay S.Y."/>
            <person name="Koopman W.J.H."/>
            <person name="van Hellemond J.J."/>
            <person name="Tielens A.G.M."/>
            <person name="Friedrich T."/>
            <person name="Veenhuis M."/>
            <person name="Huynen M.A."/>
            <person name="Hackstein J.H.P."/>
        </authorList>
    </citation>
    <scope>NUCLEOTIDE SEQUENCE</scope>
</reference>
<dbReference type="CDD" id="cd00609">
    <property type="entry name" value="AAT_like"/>
    <property type="match status" value="1"/>
</dbReference>
<keyword evidence="5" id="KW-0663">Pyridoxal phosphate</keyword>
<evidence type="ECO:0000256" key="1">
    <source>
        <dbReference type="ARBA" id="ARBA00001933"/>
    </source>
</evidence>
<reference evidence="9" key="1">
    <citation type="submission" date="2004-12" db="EMBL/GenBank/DDBJ databases">
        <authorList>
            <person name="van Hoek A.H."/>
        </authorList>
    </citation>
    <scope>NUCLEOTIDE SEQUENCE</scope>
</reference>
<proteinExistence type="inferred from homology"/>
<accession>J3JS45</accession>
<feature type="domain" description="Aminotransferase class I/classII large" evidence="8">
    <location>
        <begin position="22"/>
        <end position="263"/>
    </location>
</feature>
<dbReference type="PANTHER" id="PTHR11751">
    <property type="entry name" value="ALANINE AMINOTRANSFERASE"/>
    <property type="match status" value="1"/>
</dbReference>
<evidence type="ECO:0000256" key="2">
    <source>
        <dbReference type="ARBA" id="ARBA00011738"/>
    </source>
</evidence>
<keyword evidence="4 9" id="KW-0808">Transferase</keyword>
<dbReference type="FunFam" id="3.90.1150.10:FF:000140">
    <property type="entry name" value="alanine aminotransferase 1"/>
    <property type="match status" value="1"/>
</dbReference>
<evidence type="ECO:0000313" key="9">
    <source>
        <dbReference type="EMBL" id="CAI59804.2"/>
    </source>
</evidence>
<dbReference type="GO" id="GO:0042853">
    <property type="term" value="P:L-alanine catabolic process"/>
    <property type="evidence" value="ECO:0007669"/>
    <property type="project" value="UniProtKB-UniPathway"/>
</dbReference>
<name>J3JS45_NYCOV</name>
<dbReference type="InterPro" id="IPR004839">
    <property type="entry name" value="Aminotransferase_I/II_large"/>
</dbReference>
<feature type="non-terminal residue" evidence="9">
    <location>
        <position position="276"/>
    </location>
</feature>